<feature type="compositionally biased region" description="Basic and acidic residues" evidence="1">
    <location>
        <begin position="245"/>
        <end position="255"/>
    </location>
</feature>
<proteinExistence type="predicted"/>
<dbReference type="Gene3D" id="3.40.50.1010">
    <property type="entry name" value="5'-nuclease"/>
    <property type="match status" value="1"/>
</dbReference>
<name>A0A9W7XXL8_9FUNG</name>
<gene>
    <name evidence="3" type="ORF">LPJ53_005436</name>
</gene>
<dbReference type="EMBL" id="JANBOJ010000328">
    <property type="protein sequence ID" value="KAJ1719865.1"/>
    <property type="molecule type" value="Genomic_DNA"/>
</dbReference>
<evidence type="ECO:0000313" key="3">
    <source>
        <dbReference type="EMBL" id="KAJ1719865.1"/>
    </source>
</evidence>
<evidence type="ECO:0000313" key="4">
    <source>
        <dbReference type="Proteomes" id="UP001149813"/>
    </source>
</evidence>
<evidence type="ECO:0000259" key="2">
    <source>
        <dbReference type="SMART" id="SM00670"/>
    </source>
</evidence>
<dbReference type="CDD" id="cd18727">
    <property type="entry name" value="PIN_Swt1-like"/>
    <property type="match status" value="1"/>
</dbReference>
<feature type="region of interest" description="Disordered" evidence="1">
    <location>
        <begin position="644"/>
        <end position="671"/>
    </location>
</feature>
<dbReference type="Pfam" id="PF13638">
    <property type="entry name" value="PIN_4"/>
    <property type="match status" value="1"/>
</dbReference>
<feature type="compositionally biased region" description="Low complexity" evidence="1">
    <location>
        <begin position="386"/>
        <end position="405"/>
    </location>
</feature>
<keyword evidence="4" id="KW-1185">Reference proteome</keyword>
<dbReference type="AlphaFoldDB" id="A0A9W7XXL8"/>
<dbReference type="InterPro" id="IPR029060">
    <property type="entry name" value="PIN-like_dom_sf"/>
</dbReference>
<evidence type="ECO:0000256" key="1">
    <source>
        <dbReference type="SAM" id="MobiDB-lite"/>
    </source>
</evidence>
<organism evidence="3 4">
    <name type="scientific">Coemansia erecta</name>
    <dbReference type="NCBI Taxonomy" id="147472"/>
    <lineage>
        <taxon>Eukaryota</taxon>
        <taxon>Fungi</taxon>
        <taxon>Fungi incertae sedis</taxon>
        <taxon>Zoopagomycota</taxon>
        <taxon>Kickxellomycotina</taxon>
        <taxon>Kickxellomycetes</taxon>
        <taxon>Kickxellales</taxon>
        <taxon>Kickxellaceae</taxon>
        <taxon>Coemansia</taxon>
    </lineage>
</organism>
<dbReference type="GO" id="GO:0005634">
    <property type="term" value="C:nucleus"/>
    <property type="evidence" value="ECO:0007669"/>
    <property type="project" value="TreeGrafter"/>
</dbReference>
<feature type="domain" description="PIN" evidence="2">
    <location>
        <begin position="42"/>
        <end position="168"/>
    </location>
</feature>
<protein>
    <recommendedName>
        <fullName evidence="2">PIN domain-containing protein</fullName>
    </recommendedName>
</protein>
<dbReference type="OrthoDB" id="2017974at2759"/>
<dbReference type="GO" id="GO:0004540">
    <property type="term" value="F:RNA nuclease activity"/>
    <property type="evidence" value="ECO:0007669"/>
    <property type="project" value="UniProtKB-ARBA"/>
</dbReference>
<accession>A0A9W7XXL8</accession>
<reference evidence="3" key="1">
    <citation type="submission" date="2022-07" db="EMBL/GenBank/DDBJ databases">
        <title>Phylogenomic reconstructions and comparative analyses of Kickxellomycotina fungi.</title>
        <authorList>
            <person name="Reynolds N.K."/>
            <person name="Stajich J.E."/>
            <person name="Barry K."/>
            <person name="Grigoriev I.V."/>
            <person name="Crous P."/>
            <person name="Smith M.E."/>
        </authorList>
    </citation>
    <scope>NUCLEOTIDE SEQUENCE</scope>
    <source>
        <strain evidence="3">NBRC 32514</strain>
    </source>
</reference>
<sequence length="671" mass="72796">MTHASSTRPALSAAGTDTLAATYSAASPLQMVSGDLLDTARMVAVVDTNYFLSNLSLIRALSSRALSRGLVVVVPSVVFQELDGLKLSTKVNMSTQGLKDVSTLARAATRFLDENLGQPGNALRGQKLSEWLRQEQINDDKILDCCLYFIERHKLPVAILSEDRSLNVKARSNGCATCGQWTKDASSLISEIEKLLLGTGRKVATVETNPVPNWSSTQLKARRQHKHQKTVVVAGQTRVIAPLKTGKDPQPRETAADQGTSTKPGDSDSEWEQTGSVRVKMRKVQVNHNQDPQQQQKTNAAPGLVFGTFAGVFTFEMPLDLATSASIPSIASPALTGAGTNGVLAGYAANSKGLSTYHHNGMEVDSDFEELLPVTKPPPHQVTSEPLKSSTPTPAAATATATKSPLPNPRKARPPPLVTVSLPNTPVVPSVSSTTPIPPSSPVSMRTPNPPPKQPLKLSHLQSPVQRSAAVPVTRTSSNGPSVIYIDDVVVKDPKALKTAVDVSADIAIYIRSKSDCSITDMLIDELKKVNLKSAFKPPPWTSTTTILTIILFYRDRLEKSFPGRIFTAIEHCLPWVMQLEGVSTCPFTTAPLPHNLSFAPLPVPADSTLPKDVKRQTEETAKLFSMASRLLAQCLCNENRRQEKKRHEHHKRWDAWHRDNSSSKSRSPSV</sequence>
<comment type="caution">
    <text evidence="3">The sequence shown here is derived from an EMBL/GenBank/DDBJ whole genome shotgun (WGS) entry which is preliminary data.</text>
</comment>
<dbReference type="PANTHER" id="PTHR16161:SF0">
    <property type="entry name" value="TRANSCRIPTIONAL PROTEIN SWT1"/>
    <property type="match status" value="1"/>
</dbReference>
<feature type="region of interest" description="Disordered" evidence="1">
    <location>
        <begin position="372"/>
        <end position="474"/>
    </location>
</feature>
<feature type="compositionally biased region" description="Low complexity" evidence="1">
    <location>
        <begin position="418"/>
        <end position="435"/>
    </location>
</feature>
<dbReference type="Proteomes" id="UP001149813">
    <property type="component" value="Unassembled WGS sequence"/>
</dbReference>
<dbReference type="SMART" id="SM00670">
    <property type="entry name" value="PINc"/>
    <property type="match status" value="1"/>
</dbReference>
<dbReference type="InterPro" id="IPR052626">
    <property type="entry name" value="SWT1_Regulator"/>
</dbReference>
<dbReference type="SUPFAM" id="SSF88723">
    <property type="entry name" value="PIN domain-like"/>
    <property type="match status" value="1"/>
</dbReference>
<feature type="region of interest" description="Disordered" evidence="1">
    <location>
        <begin position="238"/>
        <end position="276"/>
    </location>
</feature>
<dbReference type="InterPro" id="IPR002716">
    <property type="entry name" value="PIN_dom"/>
</dbReference>
<feature type="compositionally biased region" description="Basic and acidic residues" evidence="1">
    <location>
        <begin position="652"/>
        <end position="662"/>
    </location>
</feature>
<dbReference type="PANTHER" id="PTHR16161">
    <property type="entry name" value="TRANSCRIPTIONAL PROTEIN SWT1"/>
    <property type="match status" value="1"/>
</dbReference>